<dbReference type="SUPFAM" id="SSF88659">
    <property type="entry name" value="Sigma3 and sigma4 domains of RNA polymerase sigma factors"/>
    <property type="match status" value="1"/>
</dbReference>
<dbReference type="PANTHER" id="PTHR40083">
    <property type="entry name" value="UPF0122 PROTEIN CBO2450/CLC_2298"/>
    <property type="match status" value="1"/>
</dbReference>
<comment type="similarity">
    <text evidence="1 3">Belongs to the UPF0122 family.</text>
</comment>
<dbReference type="AlphaFoldDB" id="A0A857DHP3"/>
<dbReference type="PANTHER" id="PTHR40083:SF1">
    <property type="entry name" value="UPF0122 PROTEIN YLXM"/>
    <property type="match status" value="1"/>
</dbReference>
<dbReference type="Gene3D" id="1.10.10.10">
    <property type="entry name" value="Winged helix-like DNA-binding domain superfamily/Winged helix DNA-binding domain"/>
    <property type="match status" value="1"/>
</dbReference>
<dbReference type="Proteomes" id="UP000430508">
    <property type="component" value="Chromosome"/>
</dbReference>
<dbReference type="RefSeq" id="WP_158208202.1">
    <property type="nucleotide sequence ID" value="NZ_CP046996.1"/>
</dbReference>
<evidence type="ECO:0000256" key="1">
    <source>
        <dbReference type="ARBA" id="ARBA00008720"/>
    </source>
</evidence>
<evidence type="ECO:0000313" key="5">
    <source>
        <dbReference type="Proteomes" id="UP000430508"/>
    </source>
</evidence>
<name>A0A857DHP3_9FIRM</name>
<evidence type="ECO:0000256" key="3">
    <source>
        <dbReference type="HAMAP-Rule" id="MF_00245"/>
    </source>
</evidence>
<comment type="function">
    <text evidence="2 3">Might take part in the signal recognition particle (SRP) pathway. This is inferred from the conservation of its genetic proximity to ftsY/ffh. May be a regulatory protein.</text>
</comment>
<dbReference type="InterPro" id="IPR013324">
    <property type="entry name" value="RNA_pol_sigma_r3/r4-like"/>
</dbReference>
<gene>
    <name evidence="4" type="ORF">GQ588_05605</name>
</gene>
<dbReference type="NCBIfam" id="NF045758">
    <property type="entry name" value="YlxM"/>
    <property type="match status" value="1"/>
</dbReference>
<dbReference type="InterPro" id="IPR036388">
    <property type="entry name" value="WH-like_DNA-bd_sf"/>
</dbReference>
<dbReference type="Pfam" id="PF04297">
    <property type="entry name" value="UPF0122"/>
    <property type="match status" value="1"/>
</dbReference>
<proteinExistence type="inferred from homology"/>
<evidence type="ECO:0000313" key="4">
    <source>
        <dbReference type="EMBL" id="QHA00158.1"/>
    </source>
</evidence>
<dbReference type="InterPro" id="IPR054831">
    <property type="entry name" value="UPF0122_fam_protein"/>
</dbReference>
<evidence type="ECO:0000256" key="2">
    <source>
        <dbReference type="ARBA" id="ARBA00024764"/>
    </source>
</evidence>
<dbReference type="EMBL" id="CP046996">
    <property type="protein sequence ID" value="QHA00158.1"/>
    <property type="molecule type" value="Genomic_DNA"/>
</dbReference>
<reference evidence="4 5" key="1">
    <citation type="submission" date="2019-12" db="EMBL/GenBank/DDBJ databases">
        <title>Sequence classification of anaerobic respiratory reductive dehalogenases: First we see many, then we see few.</title>
        <authorList>
            <person name="Molenda O."/>
            <person name="Puentes Jacome L.A."/>
            <person name="Cao X."/>
            <person name="Nesbo C.L."/>
            <person name="Tang S."/>
            <person name="Morson N."/>
            <person name="Patron J."/>
            <person name="Lomheim L."/>
            <person name="Wishart D.S."/>
            <person name="Edwards E.A."/>
        </authorList>
    </citation>
    <scope>NUCLEOTIDE SEQUENCE [LARGE SCALE GENOMIC DNA]</scope>
    <source>
        <strain evidence="4 5">12DCA</strain>
    </source>
</reference>
<accession>A0A857DHP3</accession>
<sequence length="121" mass="14382">MKEIAEKALLFDFYGPLLTEKQGKIWDLYYQQDYSLSEIAEEEGISRQAVYDLLKRTEKILEGYEQKLGLISRFIQERDKFHRIESLLEEVKKEDFSSGSAWKRQLDINMRIKEIIADTLE</sequence>
<dbReference type="InterPro" id="IPR007394">
    <property type="entry name" value="UPF0122"/>
</dbReference>
<organism evidence="4 5">
    <name type="scientific">Dehalobacter restrictus</name>
    <dbReference type="NCBI Taxonomy" id="55583"/>
    <lineage>
        <taxon>Bacteria</taxon>
        <taxon>Bacillati</taxon>
        <taxon>Bacillota</taxon>
        <taxon>Clostridia</taxon>
        <taxon>Eubacteriales</taxon>
        <taxon>Desulfitobacteriaceae</taxon>
        <taxon>Dehalobacter</taxon>
    </lineage>
</organism>
<dbReference type="HAMAP" id="MF_00245">
    <property type="entry name" value="UPF0122"/>
    <property type="match status" value="1"/>
</dbReference>
<protein>
    <recommendedName>
        <fullName evidence="3">UPF0122 protein GQ588_05605</fullName>
    </recommendedName>
</protein>